<name>A0A5C7BAV0_9FLAO</name>
<organism evidence="2 3">
    <name type="scientific">Psychroserpens burtonensis</name>
    <dbReference type="NCBI Taxonomy" id="49278"/>
    <lineage>
        <taxon>Bacteria</taxon>
        <taxon>Pseudomonadati</taxon>
        <taxon>Bacteroidota</taxon>
        <taxon>Flavobacteriia</taxon>
        <taxon>Flavobacteriales</taxon>
        <taxon>Flavobacteriaceae</taxon>
        <taxon>Psychroserpens</taxon>
    </lineage>
</organism>
<proteinExistence type="predicted"/>
<dbReference type="OrthoDB" id="981524at2"/>
<dbReference type="AlphaFoldDB" id="A0A5C7BAV0"/>
<dbReference type="STRING" id="1123037.GCA_000425305_00465"/>
<dbReference type="RefSeq" id="WP_147230934.1">
    <property type="nucleotide sequence ID" value="NZ_VOSB01000002.1"/>
</dbReference>
<evidence type="ECO:0000313" key="2">
    <source>
        <dbReference type="EMBL" id="TXE20032.1"/>
    </source>
</evidence>
<comment type="caution">
    <text evidence="2">The sequence shown here is derived from an EMBL/GenBank/DDBJ whole genome shotgun (WGS) entry which is preliminary data.</text>
</comment>
<protein>
    <submittedName>
        <fullName evidence="2">Uncharacterized protein</fullName>
    </submittedName>
</protein>
<reference evidence="2 3" key="1">
    <citation type="submission" date="2019-08" db="EMBL/GenBank/DDBJ databases">
        <title>Genome of Psychroserpens burtonensis ACAM 167.</title>
        <authorList>
            <person name="Bowman J.P."/>
        </authorList>
    </citation>
    <scope>NUCLEOTIDE SEQUENCE [LARGE SCALE GENOMIC DNA]</scope>
    <source>
        <strain evidence="2 3">ACAM 167</strain>
    </source>
</reference>
<evidence type="ECO:0000256" key="1">
    <source>
        <dbReference type="SAM" id="Phobius"/>
    </source>
</evidence>
<dbReference type="Proteomes" id="UP000321938">
    <property type="component" value="Unassembled WGS sequence"/>
</dbReference>
<gene>
    <name evidence="2" type="ORF">ES692_01870</name>
</gene>
<evidence type="ECO:0000313" key="3">
    <source>
        <dbReference type="Proteomes" id="UP000321938"/>
    </source>
</evidence>
<dbReference type="EMBL" id="VOSB01000002">
    <property type="protein sequence ID" value="TXE20032.1"/>
    <property type="molecule type" value="Genomic_DNA"/>
</dbReference>
<keyword evidence="1" id="KW-0812">Transmembrane</keyword>
<keyword evidence="1" id="KW-1133">Transmembrane helix</keyword>
<sequence>MKHKKLDTLKTSGFEVPKNYFSQVEKDILSEAYLKDKVNVPGFGIPESYFETLESNILSTIEQEYKVKVIPLFNWKNVMYVSAIAACLVLMFNVFYNASETITFDSLETASIENYLEQEDYTSYELASLLTEDELNINNFTDTEISEESLEDYLLDQSNIEDLILQ</sequence>
<accession>A0A5C7BAV0</accession>
<keyword evidence="3" id="KW-1185">Reference proteome</keyword>
<feature type="transmembrane region" description="Helical" evidence="1">
    <location>
        <begin position="78"/>
        <end position="96"/>
    </location>
</feature>
<keyword evidence="1" id="KW-0472">Membrane</keyword>